<reference evidence="1" key="2">
    <citation type="journal article" date="2015" name="Data Brief">
        <title>Shoot transcriptome of the giant reed, Arundo donax.</title>
        <authorList>
            <person name="Barrero R.A."/>
            <person name="Guerrero F.D."/>
            <person name="Moolhuijzen P."/>
            <person name="Goolsby J.A."/>
            <person name="Tidwell J."/>
            <person name="Bellgard S.E."/>
            <person name="Bellgard M.I."/>
        </authorList>
    </citation>
    <scope>NUCLEOTIDE SEQUENCE</scope>
    <source>
        <tissue evidence="1">Shoot tissue taken approximately 20 cm above the soil surface</tissue>
    </source>
</reference>
<reference evidence="1" key="1">
    <citation type="submission" date="2014-09" db="EMBL/GenBank/DDBJ databases">
        <authorList>
            <person name="Magalhaes I.L.F."/>
            <person name="Oliveira U."/>
            <person name="Santos F.R."/>
            <person name="Vidigal T.H.D.A."/>
            <person name="Brescovit A.D."/>
            <person name="Santos A.J."/>
        </authorList>
    </citation>
    <scope>NUCLEOTIDE SEQUENCE</scope>
    <source>
        <tissue evidence="1">Shoot tissue taken approximately 20 cm above the soil surface</tissue>
    </source>
</reference>
<organism evidence="1">
    <name type="scientific">Arundo donax</name>
    <name type="common">Giant reed</name>
    <name type="synonym">Donax arundinaceus</name>
    <dbReference type="NCBI Taxonomy" id="35708"/>
    <lineage>
        <taxon>Eukaryota</taxon>
        <taxon>Viridiplantae</taxon>
        <taxon>Streptophyta</taxon>
        <taxon>Embryophyta</taxon>
        <taxon>Tracheophyta</taxon>
        <taxon>Spermatophyta</taxon>
        <taxon>Magnoliopsida</taxon>
        <taxon>Liliopsida</taxon>
        <taxon>Poales</taxon>
        <taxon>Poaceae</taxon>
        <taxon>PACMAD clade</taxon>
        <taxon>Arundinoideae</taxon>
        <taxon>Arundineae</taxon>
        <taxon>Arundo</taxon>
    </lineage>
</organism>
<name>A0A0A9H8V2_ARUDO</name>
<accession>A0A0A9H8V2</accession>
<proteinExistence type="predicted"/>
<dbReference type="AlphaFoldDB" id="A0A0A9H8V2"/>
<dbReference type="EMBL" id="GBRH01164744">
    <property type="protein sequence ID" value="JAE33152.1"/>
    <property type="molecule type" value="Transcribed_RNA"/>
</dbReference>
<protein>
    <submittedName>
        <fullName evidence="1">Uncharacterized protein</fullName>
    </submittedName>
</protein>
<sequence length="23" mass="2655">MIDGILMGVNVTENRRKVFMSLM</sequence>
<evidence type="ECO:0000313" key="1">
    <source>
        <dbReference type="EMBL" id="JAE33152.1"/>
    </source>
</evidence>